<name>A0ACB8I3K3_CITSI</name>
<gene>
    <name evidence="1" type="ORF">KPL71_027008</name>
</gene>
<dbReference type="EMBL" id="CM039178">
    <property type="protein sequence ID" value="KAH9681542.1"/>
    <property type="molecule type" value="Genomic_DNA"/>
</dbReference>
<dbReference type="Proteomes" id="UP000829398">
    <property type="component" value="Chromosome 9"/>
</dbReference>
<accession>A0ACB8I3K3</accession>
<organism evidence="1 2">
    <name type="scientific">Citrus sinensis</name>
    <name type="common">Sweet orange</name>
    <name type="synonym">Citrus aurantium var. sinensis</name>
    <dbReference type="NCBI Taxonomy" id="2711"/>
    <lineage>
        <taxon>Eukaryota</taxon>
        <taxon>Viridiplantae</taxon>
        <taxon>Streptophyta</taxon>
        <taxon>Embryophyta</taxon>
        <taxon>Tracheophyta</taxon>
        <taxon>Spermatophyta</taxon>
        <taxon>Magnoliopsida</taxon>
        <taxon>eudicotyledons</taxon>
        <taxon>Gunneridae</taxon>
        <taxon>Pentapetalae</taxon>
        <taxon>rosids</taxon>
        <taxon>malvids</taxon>
        <taxon>Sapindales</taxon>
        <taxon>Rutaceae</taxon>
        <taxon>Aurantioideae</taxon>
        <taxon>Citrus</taxon>
    </lineage>
</organism>
<reference evidence="2" key="1">
    <citation type="journal article" date="2023" name="Hortic. Res.">
        <title>A chromosome-level phased genome enabling allele-level studies in sweet orange: a case study on citrus Huanglongbing tolerance.</title>
        <authorList>
            <person name="Wu B."/>
            <person name="Yu Q."/>
            <person name="Deng Z."/>
            <person name="Duan Y."/>
            <person name="Luo F."/>
            <person name="Gmitter F. Jr."/>
        </authorList>
    </citation>
    <scope>NUCLEOTIDE SEQUENCE [LARGE SCALE GENOMIC DNA]</scope>
    <source>
        <strain evidence="2">cv. Valencia</strain>
    </source>
</reference>
<comment type="caution">
    <text evidence="1">The sequence shown here is derived from an EMBL/GenBank/DDBJ whole genome shotgun (WGS) entry which is preliminary data.</text>
</comment>
<proteinExistence type="predicted"/>
<keyword evidence="2" id="KW-1185">Reference proteome</keyword>
<protein>
    <submittedName>
        <fullName evidence="1">Disease resistance protein</fullName>
    </submittedName>
</protein>
<sequence>MPVAELFLSAFLQALFEKLMSPQLLKLAGQEGVRAKLKKWEETLKTIEAVLIDAEEKQLSDRAVKLWLDDLRDLAYDAEDILDEFAAEAGLRLLKKHEASSSTFRSLIQGFSSGASSIMAGISTRPKMEEISSRLEELCERRTDLGLEKIAGGSAHTAAVRQRPPTTCLTSEPAVYGRDTEKARVLDMVLKNDPCDAANFRVIALVGMGGIGKTTLAQEVYNDKRVEDFKPKAWVCVSDDFDVLRISKAILESITLSSCDLKDLNSVQLKLKEALLKKKFFIVLDDVWDKKYELWHALKSPFMAGAPGSRIIVTTRSRDVASKMGPVKYYGLKLLSDDDCWSVFVAHAFDSRDAGTHGNFESTRQRVVEKCKGLPLAARALGGLLGSKQRVDEWEAILDSKIWDLEDETEVPSVLKLSYHHLPSHLKRCFAYCAILPKDYEFQEEELVLLWIAEGLIQQSKDRKQADDLGSEYFHDLLSRSLFQKSSNSGSKFVMHDLVHDLAQWASGETCFRLDDQFSVDRQPNVFEKVRHSSYVRSGDCDGMGVRCDGMNKFKVLDKVENLRTFLPIFVEECFFSPAGYISPMVISDLLPKCKKLRVLSLGRYRISEVPTSIGCLKHLRYLNFSESWIKCLPEAITSLFNLEILILSDCRLLLKLPSSIGNLVNLYHLDIDGANRLCELPLGMKELKCLRTLTNFIVGKDSGCALKDLKNWKFLRGRLCISGLENVIDSQEANEALLRVKKDLEVLKLEWRARRDGDSVDEVREKNILDMLKPHGNIKRLVINSYGGTRFPSWIGDPSFSNVAVLILKNCRRSTSLPSLGQLCSLKDLTIVRMSALKGIGSEINGECCSKPFPSLQTLYFEDLQVWEKWEPNTENDEHVQAFPRLQKLFIHKCPKLSGRLPNHLPSLEKIVITECRQLVISLPSVPALCKLKIDGCKRLVCDGLSESKSLNKMTLWNISEFENWSSQKFQNVEHLEIVGCEGFVNEICLGKPLQGLHSLTCLKDLLIGNCPTFVSLPKACFLSNLRKITIEDCCALTSLTDGMIHNNVRLEVLRIKGCHSLTSISRGQLPSSLKSIDIRHCETLQCVLDDRENSCTSSSVLEKTINSSSTCLDLESLSVFRCPLLTCLWTGGWLPVTLKRLEIWCCYNFKVLTSECQLPVAIEELTISNCSNLESIAERFYDDACLRSILISSCDNLKSLPKGLNNLSHLHRISIEGCHNLVSLPEDALPSSVVDVSIEECDKLKGPLPTGKISSLQELSLKKCPGIVFFPEEGLSTNLTYLEISGANIYKPLVNWGFHKLTSLRKLCINGCSDAVSFPEVEKGVILPTSLTWIRISDFPKLERLSSKGFHYLVSLESLEVFSCPNFTSFPEAGFPSSLLSLKIIGCPLLGNKCRKDKGQEWPKIAYIPYVVIDPKFIRHQQEVLPSDGSWWCWLRQGMNSDISYFPRRTILSGSSDVLDLYHSLQFNMMAMHILICYASLQRWGLFGVLMQMPLRSKSFESRAREAIRDCYSLPRSLNETEIPRVGILNDTKCAGYVPLSNNILTK</sequence>
<evidence type="ECO:0000313" key="2">
    <source>
        <dbReference type="Proteomes" id="UP000829398"/>
    </source>
</evidence>
<evidence type="ECO:0000313" key="1">
    <source>
        <dbReference type="EMBL" id="KAH9681542.1"/>
    </source>
</evidence>